<accession>A0A0D2NXU3</accession>
<evidence type="ECO:0000313" key="3">
    <source>
        <dbReference type="Proteomes" id="UP000054270"/>
    </source>
</evidence>
<dbReference type="Proteomes" id="UP000054270">
    <property type="component" value="Unassembled WGS sequence"/>
</dbReference>
<proteinExistence type="predicted"/>
<evidence type="ECO:0000256" key="1">
    <source>
        <dbReference type="SAM" id="MobiDB-lite"/>
    </source>
</evidence>
<feature type="compositionally biased region" description="Low complexity" evidence="1">
    <location>
        <begin position="10"/>
        <end position="27"/>
    </location>
</feature>
<dbReference type="AlphaFoldDB" id="A0A0D2NXU3"/>
<organism evidence="2 3">
    <name type="scientific">Hypholoma sublateritium (strain FD-334 SS-4)</name>
    <dbReference type="NCBI Taxonomy" id="945553"/>
    <lineage>
        <taxon>Eukaryota</taxon>
        <taxon>Fungi</taxon>
        <taxon>Dikarya</taxon>
        <taxon>Basidiomycota</taxon>
        <taxon>Agaricomycotina</taxon>
        <taxon>Agaricomycetes</taxon>
        <taxon>Agaricomycetidae</taxon>
        <taxon>Agaricales</taxon>
        <taxon>Agaricineae</taxon>
        <taxon>Strophariaceae</taxon>
        <taxon>Hypholoma</taxon>
    </lineage>
</organism>
<sequence length="149" mass="16079">MFLSSSFEEAVPTAPTTPATAVSGASTTTTSMSGLVSAIFGSVAGSSAATAHPHVDLNRLGLDQRIFNLLVMNEKTIRDQRNEIMHIRAELSRAQTSLFIMQASRQANLPAAAAQPQLAHGIDQDATIVLPRFRPNIRREETIHAMDIL</sequence>
<evidence type="ECO:0000313" key="2">
    <source>
        <dbReference type="EMBL" id="KJA23574.1"/>
    </source>
</evidence>
<reference evidence="3" key="1">
    <citation type="submission" date="2014-04" db="EMBL/GenBank/DDBJ databases">
        <title>Evolutionary Origins and Diversification of the Mycorrhizal Mutualists.</title>
        <authorList>
            <consortium name="DOE Joint Genome Institute"/>
            <consortium name="Mycorrhizal Genomics Consortium"/>
            <person name="Kohler A."/>
            <person name="Kuo A."/>
            <person name="Nagy L.G."/>
            <person name="Floudas D."/>
            <person name="Copeland A."/>
            <person name="Barry K.W."/>
            <person name="Cichocki N."/>
            <person name="Veneault-Fourrey C."/>
            <person name="LaButti K."/>
            <person name="Lindquist E.A."/>
            <person name="Lipzen A."/>
            <person name="Lundell T."/>
            <person name="Morin E."/>
            <person name="Murat C."/>
            <person name="Riley R."/>
            <person name="Ohm R."/>
            <person name="Sun H."/>
            <person name="Tunlid A."/>
            <person name="Henrissat B."/>
            <person name="Grigoriev I.V."/>
            <person name="Hibbett D.S."/>
            <person name="Martin F."/>
        </authorList>
    </citation>
    <scope>NUCLEOTIDE SEQUENCE [LARGE SCALE GENOMIC DNA]</scope>
    <source>
        <strain evidence="3">FD-334 SS-4</strain>
    </source>
</reference>
<feature type="region of interest" description="Disordered" evidence="1">
    <location>
        <begin position="1"/>
        <end position="27"/>
    </location>
</feature>
<gene>
    <name evidence="2" type="ORF">HYPSUDRAFT_201295</name>
</gene>
<protein>
    <submittedName>
        <fullName evidence="2">Uncharacterized protein</fullName>
    </submittedName>
</protein>
<name>A0A0D2NXU3_HYPSF</name>
<keyword evidence="3" id="KW-1185">Reference proteome</keyword>
<dbReference type="EMBL" id="KN817542">
    <property type="protein sequence ID" value="KJA23574.1"/>
    <property type="molecule type" value="Genomic_DNA"/>
</dbReference>